<dbReference type="Proteomes" id="UP000265520">
    <property type="component" value="Unassembled WGS sequence"/>
</dbReference>
<accession>A0A392N1C4</accession>
<reference evidence="1 2" key="1">
    <citation type="journal article" date="2018" name="Front. Plant Sci.">
        <title>Red Clover (Trifolium pratense) and Zigzag Clover (T. medium) - A Picture of Genomic Similarities and Differences.</title>
        <authorList>
            <person name="Dluhosova J."/>
            <person name="Istvanek J."/>
            <person name="Nedelnik J."/>
            <person name="Repkova J."/>
        </authorList>
    </citation>
    <scope>NUCLEOTIDE SEQUENCE [LARGE SCALE GENOMIC DNA]</scope>
    <source>
        <strain evidence="2">cv. 10/8</strain>
        <tissue evidence="1">Leaf</tissue>
    </source>
</reference>
<dbReference type="SUPFAM" id="SSF101148">
    <property type="entry name" value="Plant invertase/pectin methylesterase inhibitor"/>
    <property type="match status" value="1"/>
</dbReference>
<evidence type="ECO:0000313" key="2">
    <source>
        <dbReference type="Proteomes" id="UP000265520"/>
    </source>
</evidence>
<sequence length="136" mass="14786">HYKSDVEDVSRFAHITLEVIAARAPLILRQLQNIDEQTDHTPLKNCVDSCIISYTKITNELMPQAIDFAHKGDLNGAKEKATLVGNLADSCEKDCSGSTSGAVSPIGDSNQYVQDMCAITVSMITNFPQSNQQTLA</sequence>
<proteinExistence type="predicted"/>
<protein>
    <submittedName>
        <fullName evidence="1">Cell wall/vacuolar inhibitor of fructosidase 1-like</fullName>
    </submittedName>
</protein>
<evidence type="ECO:0000313" key="1">
    <source>
        <dbReference type="EMBL" id="MCH92985.1"/>
    </source>
</evidence>
<dbReference type="Gene3D" id="1.20.140.40">
    <property type="entry name" value="Invertase/pectin methylesterase inhibitor family protein"/>
    <property type="match status" value="1"/>
</dbReference>
<feature type="non-terminal residue" evidence="1">
    <location>
        <position position="1"/>
    </location>
</feature>
<keyword evidence="2" id="KW-1185">Reference proteome</keyword>
<dbReference type="AlphaFoldDB" id="A0A392N1C4"/>
<organism evidence="1 2">
    <name type="scientific">Trifolium medium</name>
    <dbReference type="NCBI Taxonomy" id="97028"/>
    <lineage>
        <taxon>Eukaryota</taxon>
        <taxon>Viridiplantae</taxon>
        <taxon>Streptophyta</taxon>
        <taxon>Embryophyta</taxon>
        <taxon>Tracheophyta</taxon>
        <taxon>Spermatophyta</taxon>
        <taxon>Magnoliopsida</taxon>
        <taxon>eudicotyledons</taxon>
        <taxon>Gunneridae</taxon>
        <taxon>Pentapetalae</taxon>
        <taxon>rosids</taxon>
        <taxon>fabids</taxon>
        <taxon>Fabales</taxon>
        <taxon>Fabaceae</taxon>
        <taxon>Papilionoideae</taxon>
        <taxon>50 kb inversion clade</taxon>
        <taxon>NPAAA clade</taxon>
        <taxon>Hologalegina</taxon>
        <taxon>IRL clade</taxon>
        <taxon>Trifolieae</taxon>
        <taxon>Trifolium</taxon>
    </lineage>
</organism>
<dbReference type="EMBL" id="LXQA010023913">
    <property type="protein sequence ID" value="MCH92985.1"/>
    <property type="molecule type" value="Genomic_DNA"/>
</dbReference>
<comment type="caution">
    <text evidence="1">The sequence shown here is derived from an EMBL/GenBank/DDBJ whole genome shotgun (WGS) entry which is preliminary data.</text>
</comment>
<dbReference type="InterPro" id="IPR035513">
    <property type="entry name" value="Invertase/methylesterase_inhib"/>
</dbReference>
<name>A0A392N1C4_9FABA</name>